<dbReference type="Proteomes" id="UP000282311">
    <property type="component" value="Unassembled WGS sequence"/>
</dbReference>
<feature type="coiled-coil region" evidence="1">
    <location>
        <begin position="171"/>
        <end position="198"/>
    </location>
</feature>
<evidence type="ECO:0000313" key="3">
    <source>
        <dbReference type="Proteomes" id="UP000282311"/>
    </source>
</evidence>
<proteinExistence type="predicted"/>
<keyword evidence="3" id="KW-1185">Reference proteome</keyword>
<dbReference type="GO" id="GO:0005975">
    <property type="term" value="P:carbohydrate metabolic process"/>
    <property type="evidence" value="ECO:0007669"/>
    <property type="project" value="InterPro"/>
</dbReference>
<evidence type="ECO:0000256" key="1">
    <source>
        <dbReference type="SAM" id="Coils"/>
    </source>
</evidence>
<comment type="caution">
    <text evidence="2">The sequence shown here is derived from an EMBL/GenBank/DDBJ whole genome shotgun (WGS) entry which is preliminary data.</text>
</comment>
<evidence type="ECO:0008006" key="4">
    <source>
        <dbReference type="Google" id="ProtNLM"/>
    </source>
</evidence>
<dbReference type="Gene3D" id="3.20.20.370">
    <property type="entry name" value="Glycoside hydrolase/deacetylase"/>
    <property type="match status" value="1"/>
</dbReference>
<sequence length="463" mass="52411">MEEKPMANVKVLLWFDVEDYITPEAQEAWAGLLEQLNRRNVVRGIFKIVGEKARLTYRQNRTDIWAGLSGHEIGYHSDLHSQHPVSTEYLEHYGFREGAAVFEAKERSGLDDVRNMTGSPVVCYGQAGYSWAPQTFAALNKWGVSVYLDDHDQISMDGLPFWYGGLLNMTNMEATIKLSFKEDRLEQAKREFDRACERFSGEEVAFISMYCHECDFSCEGFWDAVNFARGKMTPPELWQPAPLKAPGEMERWLEKFGEFIDYTLTKQIDYITASEALALESSRPEAVVPEEDVRALAATVDEELGYRVLGGKSYSPAELHALFGALLLGRELKPDFAYGPEREQRSDGGGLLRVADIKQAFAAADRPEVLGFRQLPDYYDIGGRRVSPLDMTCTMARILRGGLADDDRVELVRGTLATEKHAGDNDHWGPRWRIFPEELRVPNVIAMSKLQSWTLKPALFGKK</sequence>
<gene>
    <name evidence="2" type="ORF">D7M11_30880</name>
</gene>
<name>A0A3B0B8C4_9BACL</name>
<dbReference type="EMBL" id="RBAH01000032">
    <property type="protein sequence ID" value="RKN70155.1"/>
    <property type="molecule type" value="Genomic_DNA"/>
</dbReference>
<reference evidence="2 3" key="1">
    <citation type="journal article" date="2007" name="Int. J. Syst. Evol. Microbiol.">
        <title>Paenibacillus ginsengarvi sp. nov., isolated from soil from ginseng cultivation.</title>
        <authorList>
            <person name="Yoon M.H."/>
            <person name="Ten L.N."/>
            <person name="Im W.T."/>
        </authorList>
    </citation>
    <scope>NUCLEOTIDE SEQUENCE [LARGE SCALE GENOMIC DNA]</scope>
    <source>
        <strain evidence="2 3">KCTC 13059</strain>
    </source>
</reference>
<dbReference type="InterPro" id="IPR011330">
    <property type="entry name" value="Glyco_hydro/deAcase_b/a-brl"/>
</dbReference>
<organism evidence="2 3">
    <name type="scientific">Paenibacillus ginsengarvi</name>
    <dbReference type="NCBI Taxonomy" id="400777"/>
    <lineage>
        <taxon>Bacteria</taxon>
        <taxon>Bacillati</taxon>
        <taxon>Bacillota</taxon>
        <taxon>Bacilli</taxon>
        <taxon>Bacillales</taxon>
        <taxon>Paenibacillaceae</taxon>
        <taxon>Paenibacillus</taxon>
    </lineage>
</organism>
<accession>A0A3B0B8C4</accession>
<protein>
    <recommendedName>
        <fullName evidence="4">NodB homology domain-containing protein</fullName>
    </recommendedName>
</protein>
<evidence type="ECO:0000313" key="2">
    <source>
        <dbReference type="EMBL" id="RKN70155.1"/>
    </source>
</evidence>
<dbReference type="AlphaFoldDB" id="A0A3B0B8C4"/>
<keyword evidence="1" id="KW-0175">Coiled coil</keyword>
<dbReference type="SUPFAM" id="SSF88713">
    <property type="entry name" value="Glycoside hydrolase/deacetylase"/>
    <property type="match status" value="1"/>
</dbReference>